<evidence type="ECO:0000256" key="1">
    <source>
        <dbReference type="SAM" id="SignalP"/>
    </source>
</evidence>
<sequence length="86" mass="9145">MVTKASIAFAILALLANSQLFSVGASRQEHPGNTMISATSSVAVNGVHKLGQATEEKAIPFAPDKDNKSRLNDHVLLQTELSQVET</sequence>
<evidence type="ECO:0000313" key="2">
    <source>
        <dbReference type="EMBL" id="KAF0890743.1"/>
    </source>
</evidence>
<keyword evidence="1" id="KW-0732">Signal</keyword>
<keyword evidence="3" id="KW-1185">Reference proteome</keyword>
<organism evidence="2 3">
    <name type="scientific">Oryza meyeriana var. granulata</name>
    <dbReference type="NCBI Taxonomy" id="110450"/>
    <lineage>
        <taxon>Eukaryota</taxon>
        <taxon>Viridiplantae</taxon>
        <taxon>Streptophyta</taxon>
        <taxon>Embryophyta</taxon>
        <taxon>Tracheophyta</taxon>
        <taxon>Spermatophyta</taxon>
        <taxon>Magnoliopsida</taxon>
        <taxon>Liliopsida</taxon>
        <taxon>Poales</taxon>
        <taxon>Poaceae</taxon>
        <taxon>BOP clade</taxon>
        <taxon>Oryzoideae</taxon>
        <taxon>Oryzeae</taxon>
        <taxon>Oryzinae</taxon>
        <taxon>Oryza</taxon>
        <taxon>Oryza meyeriana</taxon>
    </lineage>
</organism>
<feature type="signal peptide" evidence="1">
    <location>
        <begin position="1"/>
        <end position="18"/>
    </location>
</feature>
<dbReference type="EMBL" id="SPHZ02000011">
    <property type="protein sequence ID" value="KAF0890743.1"/>
    <property type="molecule type" value="Genomic_DNA"/>
</dbReference>
<name>A0A6G1BTJ6_9ORYZ</name>
<evidence type="ECO:0000313" key="3">
    <source>
        <dbReference type="Proteomes" id="UP000479710"/>
    </source>
</evidence>
<gene>
    <name evidence="2" type="ORF">E2562_004237</name>
</gene>
<proteinExistence type="predicted"/>
<feature type="chain" id="PRO_5026038468" description="RxLR effector protein" evidence="1">
    <location>
        <begin position="19"/>
        <end position="86"/>
    </location>
</feature>
<accession>A0A6G1BTJ6</accession>
<reference evidence="2 3" key="1">
    <citation type="submission" date="2019-11" db="EMBL/GenBank/DDBJ databases">
        <title>Whole genome sequence of Oryza granulata.</title>
        <authorList>
            <person name="Li W."/>
        </authorList>
    </citation>
    <scope>NUCLEOTIDE SEQUENCE [LARGE SCALE GENOMIC DNA]</scope>
    <source>
        <strain evidence="3">cv. Menghai</strain>
        <tissue evidence="2">Leaf</tissue>
    </source>
</reference>
<dbReference type="Proteomes" id="UP000479710">
    <property type="component" value="Unassembled WGS sequence"/>
</dbReference>
<protein>
    <recommendedName>
        <fullName evidence="4">RxLR effector protein</fullName>
    </recommendedName>
</protein>
<dbReference type="AlphaFoldDB" id="A0A6G1BTJ6"/>
<evidence type="ECO:0008006" key="4">
    <source>
        <dbReference type="Google" id="ProtNLM"/>
    </source>
</evidence>
<comment type="caution">
    <text evidence="2">The sequence shown here is derived from an EMBL/GenBank/DDBJ whole genome shotgun (WGS) entry which is preliminary data.</text>
</comment>